<protein>
    <recommendedName>
        <fullName evidence="3">Membrane protein insertase YidC</fullName>
    </recommendedName>
    <alternativeName>
        <fullName evidence="15">Foldase YidC</fullName>
    </alternativeName>
    <alternativeName>
        <fullName evidence="14">Membrane integrase YidC</fullName>
    </alternativeName>
    <alternativeName>
        <fullName evidence="13">Membrane protein YidC</fullName>
    </alternativeName>
</protein>
<dbReference type="PANTHER" id="PTHR12428">
    <property type="entry name" value="OXA1"/>
    <property type="match status" value="1"/>
</dbReference>
<comment type="subcellular location">
    <subcellularLocation>
        <location evidence="1">Cell membrane</location>
        <topology evidence="1">Multi-pass membrane protein</topology>
    </subcellularLocation>
    <subcellularLocation>
        <location evidence="16">Membrane</location>
        <topology evidence="16">Multi-pass membrane protein</topology>
    </subcellularLocation>
</comment>
<keyword evidence="4" id="KW-0813">Transport</keyword>
<evidence type="ECO:0000259" key="19">
    <source>
        <dbReference type="Pfam" id="PF02096"/>
    </source>
</evidence>
<evidence type="ECO:0000256" key="5">
    <source>
        <dbReference type="ARBA" id="ARBA00022475"/>
    </source>
</evidence>
<evidence type="ECO:0000256" key="10">
    <source>
        <dbReference type="ARBA" id="ARBA00023186"/>
    </source>
</evidence>
<evidence type="ECO:0000256" key="12">
    <source>
        <dbReference type="ARBA" id="ARBA00026028"/>
    </source>
</evidence>
<reference evidence="20 21" key="1">
    <citation type="submission" date="2024-06" db="EMBL/GenBank/DDBJ databases">
        <title>The Natural Products Discovery Center: Release of the First 8490 Sequenced Strains for Exploring Actinobacteria Biosynthetic Diversity.</title>
        <authorList>
            <person name="Kalkreuter E."/>
            <person name="Kautsar S.A."/>
            <person name="Yang D."/>
            <person name="Bader C.D."/>
            <person name="Teijaro C.N."/>
            <person name="Fluegel L."/>
            <person name="Davis C.M."/>
            <person name="Simpson J.R."/>
            <person name="Lauterbach L."/>
            <person name="Steele A.D."/>
            <person name="Gui C."/>
            <person name="Meng S."/>
            <person name="Li G."/>
            <person name="Viehrig K."/>
            <person name="Ye F."/>
            <person name="Su P."/>
            <person name="Kiefer A.F."/>
            <person name="Nichols A."/>
            <person name="Cepeda A.J."/>
            <person name="Yan W."/>
            <person name="Fan B."/>
            <person name="Jiang Y."/>
            <person name="Adhikari A."/>
            <person name="Zheng C.-J."/>
            <person name="Schuster L."/>
            <person name="Cowan T.M."/>
            <person name="Smanski M.J."/>
            <person name="Chevrette M.G."/>
            <person name="De Carvalho L.P.S."/>
            <person name="Shen B."/>
        </authorList>
    </citation>
    <scope>NUCLEOTIDE SEQUENCE [LARGE SCALE GENOMIC DNA]</scope>
    <source>
        <strain evidence="20 21">NPDC048946</strain>
    </source>
</reference>
<evidence type="ECO:0000256" key="13">
    <source>
        <dbReference type="ARBA" id="ARBA00031538"/>
    </source>
</evidence>
<evidence type="ECO:0000256" key="7">
    <source>
        <dbReference type="ARBA" id="ARBA00022927"/>
    </source>
</evidence>
<feature type="compositionally biased region" description="Basic residues" evidence="17">
    <location>
        <begin position="385"/>
        <end position="402"/>
    </location>
</feature>
<keyword evidence="21" id="KW-1185">Reference proteome</keyword>
<evidence type="ECO:0000256" key="2">
    <source>
        <dbReference type="ARBA" id="ARBA00010527"/>
    </source>
</evidence>
<feature type="compositionally biased region" description="Gly residues" evidence="17">
    <location>
        <begin position="365"/>
        <end position="380"/>
    </location>
</feature>
<evidence type="ECO:0000256" key="8">
    <source>
        <dbReference type="ARBA" id="ARBA00022989"/>
    </source>
</evidence>
<feature type="transmembrane region" description="Helical" evidence="18">
    <location>
        <begin position="172"/>
        <end position="191"/>
    </location>
</feature>
<comment type="function">
    <text evidence="11">Required for the insertion and/or proper folding and/or complex formation of integral membrane proteins into the membrane. Involved in integration of membrane proteins that insert both dependently and independently of the Sec translocase complex, as well as at least some lipoproteins. Aids folding of multispanning membrane proteins.</text>
</comment>
<sequence>MTVGLLNPLYDAVSWIILQFHKLFSPLFGEDSGWAWGLSIVCLVVLIRICLIPLFVKQIRATRNMQILQPKIKEIQNRYKNDKERQSQEMMKLYKETGTNPLSSCLPILVQMPFFFALFHVLNRVSGGRTVGVLNQSQVDSAKEAHIFGAPLAAKFTDGADKLANLGGADITTVRIVTVVMILMMSASQFITQRQLMVKNTDPAAMAANPFAQQQKILMYVFPIMFAVFGVNFPVGVLLYWLTTNLWTMGQQLFVIQRNPTPGSLAFTARQERLAEKARKKGKVLTPEGDVVDAAEYEAKLAEEKERAAKRTQPSRTTKSKRKGGGGTQGSPAQRSTVKGSTARTPPTGTNGTPSIGADATPGETSGGSGNTGGASGGAANGRPRPARKQTQSRKNQGRKKS</sequence>
<dbReference type="CDD" id="cd20070">
    <property type="entry name" value="5TM_YidC_Alb3"/>
    <property type="match status" value="1"/>
</dbReference>
<keyword evidence="9 18" id="KW-0472">Membrane</keyword>
<keyword evidence="6 16" id="KW-0812">Transmembrane</keyword>
<feature type="compositionally biased region" description="Polar residues" evidence="17">
    <location>
        <begin position="332"/>
        <end position="354"/>
    </location>
</feature>
<proteinExistence type="inferred from homology"/>
<feature type="domain" description="Membrane insertase YidC/Oxa/ALB C-terminal" evidence="19">
    <location>
        <begin position="36"/>
        <end position="256"/>
    </location>
</feature>
<feature type="transmembrane region" description="Helical" evidence="18">
    <location>
        <begin position="34"/>
        <end position="56"/>
    </location>
</feature>
<comment type="similarity">
    <text evidence="2">Belongs to the OXA1/ALB3/YidC family. Type 1 subfamily.</text>
</comment>
<evidence type="ECO:0000313" key="21">
    <source>
        <dbReference type="Proteomes" id="UP001551482"/>
    </source>
</evidence>
<feature type="transmembrane region" description="Helical" evidence="18">
    <location>
        <begin position="101"/>
        <end position="122"/>
    </location>
</feature>
<dbReference type="PANTHER" id="PTHR12428:SF65">
    <property type="entry name" value="CYTOCHROME C OXIDASE ASSEMBLY PROTEIN COX18, MITOCHONDRIAL"/>
    <property type="match status" value="1"/>
</dbReference>
<dbReference type="NCBIfam" id="NF002350">
    <property type="entry name" value="PRK01315.1"/>
    <property type="match status" value="1"/>
</dbReference>
<dbReference type="EMBL" id="JBEZFP010000057">
    <property type="protein sequence ID" value="MEU8136148.1"/>
    <property type="molecule type" value="Genomic_DNA"/>
</dbReference>
<keyword evidence="8 18" id="KW-1133">Transmembrane helix</keyword>
<evidence type="ECO:0000256" key="11">
    <source>
        <dbReference type="ARBA" id="ARBA00025034"/>
    </source>
</evidence>
<comment type="subunit">
    <text evidence="12">Interacts with the Sec translocase complex via SecD. Specifically interacts with transmembrane segments of nascent integral membrane proteins during membrane integration.</text>
</comment>
<evidence type="ECO:0000256" key="4">
    <source>
        <dbReference type="ARBA" id="ARBA00022448"/>
    </source>
</evidence>
<accession>A0ABV3DK73</accession>
<evidence type="ECO:0000256" key="14">
    <source>
        <dbReference type="ARBA" id="ARBA00033245"/>
    </source>
</evidence>
<evidence type="ECO:0000256" key="16">
    <source>
        <dbReference type="RuleBase" id="RU003945"/>
    </source>
</evidence>
<dbReference type="Pfam" id="PF02096">
    <property type="entry name" value="60KD_IMP"/>
    <property type="match status" value="1"/>
</dbReference>
<evidence type="ECO:0000256" key="1">
    <source>
        <dbReference type="ARBA" id="ARBA00004651"/>
    </source>
</evidence>
<organism evidence="20 21">
    <name type="scientific">Streptodolium elevatio</name>
    <dbReference type="NCBI Taxonomy" id="3157996"/>
    <lineage>
        <taxon>Bacteria</taxon>
        <taxon>Bacillati</taxon>
        <taxon>Actinomycetota</taxon>
        <taxon>Actinomycetes</taxon>
        <taxon>Kitasatosporales</taxon>
        <taxon>Streptomycetaceae</taxon>
        <taxon>Streptodolium</taxon>
    </lineage>
</organism>
<dbReference type="InterPro" id="IPR047196">
    <property type="entry name" value="YidC_ALB_C"/>
</dbReference>
<evidence type="ECO:0000256" key="9">
    <source>
        <dbReference type="ARBA" id="ARBA00023136"/>
    </source>
</evidence>
<dbReference type="Proteomes" id="UP001551482">
    <property type="component" value="Unassembled WGS sequence"/>
</dbReference>
<evidence type="ECO:0000313" key="20">
    <source>
        <dbReference type="EMBL" id="MEU8136148.1"/>
    </source>
</evidence>
<keyword evidence="5" id="KW-1003">Cell membrane</keyword>
<keyword evidence="7" id="KW-0653">Protein transport</keyword>
<dbReference type="NCBIfam" id="TIGR03592">
    <property type="entry name" value="yidC_oxa1_cterm"/>
    <property type="match status" value="1"/>
</dbReference>
<dbReference type="InterPro" id="IPR028055">
    <property type="entry name" value="YidC/Oxa/ALB_C"/>
</dbReference>
<comment type="caution">
    <text evidence="20">The sequence shown here is derived from an EMBL/GenBank/DDBJ whole genome shotgun (WGS) entry which is preliminary data.</text>
</comment>
<evidence type="ECO:0000256" key="3">
    <source>
        <dbReference type="ARBA" id="ARBA00015325"/>
    </source>
</evidence>
<feature type="region of interest" description="Disordered" evidence="17">
    <location>
        <begin position="303"/>
        <end position="402"/>
    </location>
</feature>
<dbReference type="InterPro" id="IPR001708">
    <property type="entry name" value="YidC/ALB3/OXA1/COX18"/>
</dbReference>
<evidence type="ECO:0000256" key="15">
    <source>
        <dbReference type="ARBA" id="ARBA00033342"/>
    </source>
</evidence>
<evidence type="ECO:0000256" key="17">
    <source>
        <dbReference type="SAM" id="MobiDB-lite"/>
    </source>
</evidence>
<keyword evidence="10" id="KW-0143">Chaperone</keyword>
<name>A0ABV3DK73_9ACTN</name>
<evidence type="ECO:0000256" key="6">
    <source>
        <dbReference type="ARBA" id="ARBA00022692"/>
    </source>
</evidence>
<gene>
    <name evidence="20" type="primary">yidC</name>
    <name evidence="20" type="ORF">AB0C36_21870</name>
</gene>
<feature type="transmembrane region" description="Helical" evidence="18">
    <location>
        <begin position="217"/>
        <end position="242"/>
    </location>
</feature>
<evidence type="ECO:0000256" key="18">
    <source>
        <dbReference type="SAM" id="Phobius"/>
    </source>
</evidence>